<keyword evidence="5 6" id="KW-0472">Membrane</keyword>
<dbReference type="Proteomes" id="UP001234178">
    <property type="component" value="Unassembled WGS sequence"/>
</dbReference>
<feature type="transmembrane region" description="Helical" evidence="6">
    <location>
        <begin position="149"/>
        <end position="165"/>
    </location>
</feature>
<evidence type="ECO:0000256" key="5">
    <source>
        <dbReference type="ARBA" id="ARBA00023136"/>
    </source>
</evidence>
<gene>
    <name evidence="7" type="ORF">OUZ56_022505</name>
</gene>
<sequence length="203" mass="23159">MLKLFSTFIECCKKVTILESQGLCFKTSRRAKEGKNSHISSLLPLTSFEMIVGGHGDVNPNSSWLNGKGFWLSYGLAVLLLHLMLLCLPFISTAVAWTLTNLIHNSFMLIFLHIVKGAPFEPLDQGKTRSLTHWEQIDYGKRFTVTRKFLTVVPVILFVLTSFYTKYDTSHFIVNIIALVAVLLPKLPHFHRVWLFDSNDHSY</sequence>
<protein>
    <submittedName>
        <fullName evidence="7">Uncharacterized protein</fullName>
    </submittedName>
</protein>
<evidence type="ECO:0000256" key="6">
    <source>
        <dbReference type="SAM" id="Phobius"/>
    </source>
</evidence>
<keyword evidence="3 6" id="KW-0812">Transmembrane</keyword>
<evidence type="ECO:0000256" key="1">
    <source>
        <dbReference type="ARBA" id="ARBA00004141"/>
    </source>
</evidence>
<evidence type="ECO:0000313" key="7">
    <source>
        <dbReference type="EMBL" id="KAK4029523.1"/>
    </source>
</evidence>
<comment type="subcellular location">
    <subcellularLocation>
        <location evidence="1">Membrane</location>
        <topology evidence="1">Multi-pass membrane protein</topology>
    </subcellularLocation>
</comment>
<accession>A0ABR0AWL3</accession>
<reference evidence="7 8" key="1">
    <citation type="journal article" date="2023" name="Nucleic Acids Res.">
        <title>The hologenome of Daphnia magna reveals possible DNA methylation and microbiome-mediated evolution of the host genome.</title>
        <authorList>
            <person name="Chaturvedi A."/>
            <person name="Li X."/>
            <person name="Dhandapani V."/>
            <person name="Marshall H."/>
            <person name="Kissane S."/>
            <person name="Cuenca-Cambronero M."/>
            <person name="Asole G."/>
            <person name="Calvet F."/>
            <person name="Ruiz-Romero M."/>
            <person name="Marangio P."/>
            <person name="Guigo R."/>
            <person name="Rago D."/>
            <person name="Mirbahai L."/>
            <person name="Eastwood N."/>
            <person name="Colbourne J.K."/>
            <person name="Zhou J."/>
            <person name="Mallon E."/>
            <person name="Orsini L."/>
        </authorList>
    </citation>
    <scope>NUCLEOTIDE SEQUENCE [LARGE SCALE GENOMIC DNA]</scope>
    <source>
        <strain evidence="7">LRV0_1</strain>
    </source>
</reference>
<proteinExistence type="inferred from homology"/>
<dbReference type="Pfam" id="PF04061">
    <property type="entry name" value="ORMDL"/>
    <property type="match status" value="1"/>
</dbReference>
<name>A0ABR0AWL3_9CRUS</name>
<feature type="transmembrane region" description="Helical" evidence="6">
    <location>
        <begin position="171"/>
        <end position="187"/>
    </location>
</feature>
<evidence type="ECO:0000256" key="3">
    <source>
        <dbReference type="ARBA" id="ARBA00022692"/>
    </source>
</evidence>
<evidence type="ECO:0000313" key="8">
    <source>
        <dbReference type="Proteomes" id="UP001234178"/>
    </source>
</evidence>
<dbReference type="PANTHER" id="PTHR12665">
    <property type="entry name" value="ORMDL PROTEINS"/>
    <property type="match status" value="1"/>
</dbReference>
<evidence type="ECO:0000256" key="2">
    <source>
        <dbReference type="ARBA" id="ARBA00007649"/>
    </source>
</evidence>
<feature type="transmembrane region" description="Helical" evidence="6">
    <location>
        <begin position="71"/>
        <end position="99"/>
    </location>
</feature>
<dbReference type="InterPro" id="IPR007203">
    <property type="entry name" value="ORMDL"/>
</dbReference>
<evidence type="ECO:0000256" key="4">
    <source>
        <dbReference type="ARBA" id="ARBA00022989"/>
    </source>
</evidence>
<keyword evidence="8" id="KW-1185">Reference proteome</keyword>
<dbReference type="EMBL" id="JAOYFB010000039">
    <property type="protein sequence ID" value="KAK4029523.1"/>
    <property type="molecule type" value="Genomic_DNA"/>
</dbReference>
<comment type="similarity">
    <text evidence="2">Belongs to the ORM family.</text>
</comment>
<organism evidence="7 8">
    <name type="scientific">Daphnia magna</name>
    <dbReference type="NCBI Taxonomy" id="35525"/>
    <lineage>
        <taxon>Eukaryota</taxon>
        <taxon>Metazoa</taxon>
        <taxon>Ecdysozoa</taxon>
        <taxon>Arthropoda</taxon>
        <taxon>Crustacea</taxon>
        <taxon>Branchiopoda</taxon>
        <taxon>Diplostraca</taxon>
        <taxon>Cladocera</taxon>
        <taxon>Anomopoda</taxon>
        <taxon>Daphniidae</taxon>
        <taxon>Daphnia</taxon>
    </lineage>
</organism>
<comment type="caution">
    <text evidence="7">The sequence shown here is derived from an EMBL/GenBank/DDBJ whole genome shotgun (WGS) entry which is preliminary data.</text>
</comment>
<keyword evidence="4 6" id="KW-1133">Transmembrane helix</keyword>